<sequence length="100" mass="10933">MPYVVVSSLEELNPGGLIQLTTITLFANRCTLRTQAFSVSPTRTLKLDVLLRQSVSTFCSWQDGAQPLQVLQVDEVAKADGICPSKLYAQRISQACGLTM</sequence>
<organism evidence="2">
    <name type="scientific">Selaginella moellendorffii</name>
    <name type="common">Spikemoss</name>
    <dbReference type="NCBI Taxonomy" id="88036"/>
    <lineage>
        <taxon>Eukaryota</taxon>
        <taxon>Viridiplantae</taxon>
        <taxon>Streptophyta</taxon>
        <taxon>Embryophyta</taxon>
        <taxon>Tracheophyta</taxon>
        <taxon>Lycopodiopsida</taxon>
        <taxon>Selaginellales</taxon>
        <taxon>Selaginellaceae</taxon>
        <taxon>Selaginella</taxon>
    </lineage>
</organism>
<dbReference type="InParanoid" id="D8RC08"/>
<dbReference type="Gramene" id="EFJ30881">
    <property type="protein sequence ID" value="EFJ30881"/>
    <property type="gene ID" value="SELMODRAFT_440469"/>
</dbReference>
<accession>D8RC08</accession>
<gene>
    <name evidence="1" type="ORF">SELMODRAFT_440469</name>
</gene>
<evidence type="ECO:0000313" key="1">
    <source>
        <dbReference type="EMBL" id="EFJ30881.1"/>
    </source>
</evidence>
<evidence type="ECO:0000313" key="2">
    <source>
        <dbReference type="Proteomes" id="UP000001514"/>
    </source>
</evidence>
<dbReference type="AlphaFoldDB" id="D8RC08"/>
<dbReference type="EMBL" id="GL377575">
    <property type="protein sequence ID" value="EFJ30881.1"/>
    <property type="molecule type" value="Genomic_DNA"/>
</dbReference>
<dbReference type="Proteomes" id="UP000001514">
    <property type="component" value="Unassembled WGS sequence"/>
</dbReference>
<reference evidence="1 2" key="1">
    <citation type="journal article" date="2011" name="Science">
        <title>The Selaginella genome identifies genetic changes associated with the evolution of vascular plants.</title>
        <authorList>
            <person name="Banks J.A."/>
            <person name="Nishiyama T."/>
            <person name="Hasebe M."/>
            <person name="Bowman J.L."/>
            <person name="Gribskov M."/>
            <person name="dePamphilis C."/>
            <person name="Albert V.A."/>
            <person name="Aono N."/>
            <person name="Aoyama T."/>
            <person name="Ambrose B.A."/>
            <person name="Ashton N.W."/>
            <person name="Axtell M.J."/>
            <person name="Barker E."/>
            <person name="Barker M.S."/>
            <person name="Bennetzen J.L."/>
            <person name="Bonawitz N.D."/>
            <person name="Chapple C."/>
            <person name="Cheng C."/>
            <person name="Correa L.G."/>
            <person name="Dacre M."/>
            <person name="DeBarry J."/>
            <person name="Dreyer I."/>
            <person name="Elias M."/>
            <person name="Engstrom E.M."/>
            <person name="Estelle M."/>
            <person name="Feng L."/>
            <person name="Finet C."/>
            <person name="Floyd S.K."/>
            <person name="Frommer W.B."/>
            <person name="Fujita T."/>
            <person name="Gramzow L."/>
            <person name="Gutensohn M."/>
            <person name="Harholt J."/>
            <person name="Hattori M."/>
            <person name="Heyl A."/>
            <person name="Hirai T."/>
            <person name="Hiwatashi Y."/>
            <person name="Ishikawa M."/>
            <person name="Iwata M."/>
            <person name="Karol K.G."/>
            <person name="Koehler B."/>
            <person name="Kolukisaoglu U."/>
            <person name="Kubo M."/>
            <person name="Kurata T."/>
            <person name="Lalonde S."/>
            <person name="Li K."/>
            <person name="Li Y."/>
            <person name="Litt A."/>
            <person name="Lyons E."/>
            <person name="Manning G."/>
            <person name="Maruyama T."/>
            <person name="Michael T.P."/>
            <person name="Mikami K."/>
            <person name="Miyazaki S."/>
            <person name="Morinaga S."/>
            <person name="Murata T."/>
            <person name="Mueller-Roeber B."/>
            <person name="Nelson D.R."/>
            <person name="Obara M."/>
            <person name="Oguri Y."/>
            <person name="Olmstead R.G."/>
            <person name="Onodera N."/>
            <person name="Petersen B.L."/>
            <person name="Pils B."/>
            <person name="Prigge M."/>
            <person name="Rensing S.A."/>
            <person name="Riano-Pachon D.M."/>
            <person name="Roberts A.W."/>
            <person name="Sato Y."/>
            <person name="Scheller H.V."/>
            <person name="Schulz B."/>
            <person name="Schulz C."/>
            <person name="Shakirov E.V."/>
            <person name="Shibagaki N."/>
            <person name="Shinohara N."/>
            <person name="Shippen D.E."/>
            <person name="Soerensen I."/>
            <person name="Sotooka R."/>
            <person name="Sugimoto N."/>
            <person name="Sugita M."/>
            <person name="Sumikawa N."/>
            <person name="Tanurdzic M."/>
            <person name="Theissen G."/>
            <person name="Ulvskov P."/>
            <person name="Wakazuki S."/>
            <person name="Weng J.K."/>
            <person name="Willats W.W."/>
            <person name="Wipf D."/>
            <person name="Wolf P.G."/>
            <person name="Yang L."/>
            <person name="Zimmer A.D."/>
            <person name="Zhu Q."/>
            <person name="Mitros T."/>
            <person name="Hellsten U."/>
            <person name="Loque D."/>
            <person name="Otillar R."/>
            <person name="Salamov A."/>
            <person name="Schmutz J."/>
            <person name="Shapiro H."/>
            <person name="Lindquist E."/>
            <person name="Lucas S."/>
            <person name="Rokhsar D."/>
            <person name="Grigoriev I.V."/>
        </authorList>
    </citation>
    <scope>NUCLEOTIDE SEQUENCE [LARGE SCALE GENOMIC DNA]</scope>
</reference>
<dbReference type="KEGG" id="smo:SELMODRAFT_440469"/>
<protein>
    <submittedName>
        <fullName evidence="1">Uncharacterized protein</fullName>
    </submittedName>
</protein>
<proteinExistence type="predicted"/>
<dbReference type="HOGENOM" id="CLU_2311016_0_0_1"/>
<name>D8RC08_SELML</name>
<keyword evidence="2" id="KW-1185">Reference proteome</keyword>